<name>A0A0M2PZH2_PROHO</name>
<dbReference type="OrthoDB" id="506149at2"/>
<keyword evidence="2" id="KW-1185">Reference proteome</keyword>
<sequence>MLVFIIPVKSATVAKDWGSTCRLFQRTLRSTCQQRSPAFRTIVVCNEHPAPQFHHPQVEFLTVDFVPPAKETNPIARGLTDKGRKVLKGLIHARDTAEPTDPPTHAMIVDSDDCVSQRLAGLVQQQPDREGWYLHQGYKYREGDRVLYLKRRNFYRMSGTANIVAFHRLQLPAIPEYNRGYGYYKFYVDHQKVRAMMADRGTPMDSLPFPGAVYVLATGDNMSGNEDNLSFNFLNRRPLTPALAQEFALDTPP</sequence>
<evidence type="ECO:0000313" key="2">
    <source>
        <dbReference type="Proteomes" id="UP000034681"/>
    </source>
</evidence>
<evidence type="ECO:0000313" key="1">
    <source>
        <dbReference type="EMBL" id="KKJ00463.1"/>
    </source>
</evidence>
<organism evidence="1 2">
    <name type="scientific">Prochlorothrix hollandica PCC 9006 = CALU 1027</name>
    <dbReference type="NCBI Taxonomy" id="317619"/>
    <lineage>
        <taxon>Bacteria</taxon>
        <taxon>Bacillati</taxon>
        <taxon>Cyanobacteriota</taxon>
        <taxon>Cyanophyceae</taxon>
        <taxon>Prochlorotrichales</taxon>
        <taxon>Prochlorotrichaceae</taxon>
        <taxon>Prochlorothrix</taxon>
    </lineage>
</organism>
<dbReference type="EMBL" id="AJTX02000004">
    <property type="protein sequence ID" value="KKJ00463.1"/>
    <property type="molecule type" value="Genomic_DNA"/>
</dbReference>
<dbReference type="Proteomes" id="UP000034681">
    <property type="component" value="Unassembled WGS sequence"/>
</dbReference>
<dbReference type="AlphaFoldDB" id="A0A0M2PZH2"/>
<dbReference type="RefSeq" id="WP_026099189.1">
    <property type="nucleotide sequence ID" value="NZ_KB235933.1"/>
</dbReference>
<proteinExistence type="predicted"/>
<protein>
    <recommendedName>
        <fullName evidence="3">Glycosyl transferase family 2</fullName>
    </recommendedName>
</protein>
<dbReference type="eggNOG" id="COG0463">
    <property type="taxonomic scope" value="Bacteria"/>
</dbReference>
<gene>
    <name evidence="1" type="ORF">PROH_06755</name>
</gene>
<comment type="caution">
    <text evidence="1">The sequence shown here is derived from an EMBL/GenBank/DDBJ whole genome shotgun (WGS) entry which is preliminary data.</text>
</comment>
<reference evidence="1" key="1">
    <citation type="submission" date="2012-04" db="EMBL/GenBank/DDBJ databases">
        <authorList>
            <person name="Borisov I.G."/>
            <person name="Ivanikova N.V."/>
            <person name="Pinevich A.V."/>
        </authorList>
    </citation>
    <scope>NUCLEOTIDE SEQUENCE</scope>
    <source>
        <strain evidence="1">CALU 1027</strain>
    </source>
</reference>
<evidence type="ECO:0008006" key="3">
    <source>
        <dbReference type="Google" id="ProtNLM"/>
    </source>
</evidence>
<dbReference type="STRING" id="317619.GCA_000332315_00097"/>
<accession>A0A0M2PZH2</accession>